<dbReference type="EMBL" id="FXUB01000006">
    <property type="protein sequence ID" value="SMP18740.1"/>
    <property type="molecule type" value="Genomic_DNA"/>
</dbReference>
<feature type="domain" description="3-deoxy-D-manno-octulosonic-acid transferase N-terminal" evidence="11">
    <location>
        <begin position="32"/>
        <end position="197"/>
    </location>
</feature>
<comment type="catalytic activity">
    <reaction evidence="8 9">
        <text>lipid IVA (E. coli) + CMP-3-deoxy-beta-D-manno-octulosonate = alpha-Kdo-(2-&gt;6)-lipid IVA (E. coli) + CMP + H(+)</text>
        <dbReference type="Rhea" id="RHEA:28066"/>
        <dbReference type="ChEBI" id="CHEBI:15378"/>
        <dbReference type="ChEBI" id="CHEBI:58603"/>
        <dbReference type="ChEBI" id="CHEBI:60364"/>
        <dbReference type="ChEBI" id="CHEBI:60377"/>
        <dbReference type="ChEBI" id="CHEBI:85987"/>
        <dbReference type="EC" id="2.4.99.12"/>
    </reaction>
</comment>
<keyword evidence="9" id="KW-0448">Lipopolysaccharide biosynthesis</keyword>
<evidence type="ECO:0000256" key="6">
    <source>
        <dbReference type="ARBA" id="ARBA00022679"/>
    </source>
</evidence>
<dbReference type="Pfam" id="PF04413">
    <property type="entry name" value="Glycos_transf_N"/>
    <property type="match status" value="1"/>
</dbReference>
<dbReference type="InterPro" id="IPR038107">
    <property type="entry name" value="Glycos_transf_N_sf"/>
</dbReference>
<dbReference type="RefSeq" id="WP_283401063.1">
    <property type="nucleotide sequence ID" value="NZ_FXUB01000006.1"/>
</dbReference>
<evidence type="ECO:0000313" key="13">
    <source>
        <dbReference type="Proteomes" id="UP001157911"/>
    </source>
</evidence>
<evidence type="ECO:0000259" key="10">
    <source>
        <dbReference type="Pfam" id="PF00534"/>
    </source>
</evidence>
<evidence type="ECO:0000256" key="5">
    <source>
        <dbReference type="ARBA" id="ARBA00022519"/>
    </source>
</evidence>
<comment type="subcellular location">
    <subcellularLocation>
        <location evidence="1">Cell envelope</location>
    </subcellularLocation>
    <subcellularLocation>
        <location evidence="9">Cell membrane</location>
    </subcellularLocation>
</comment>
<keyword evidence="5" id="KW-0997">Cell inner membrane</keyword>
<accession>A0ABY1NUK6</accession>
<dbReference type="InterPro" id="IPR001296">
    <property type="entry name" value="Glyco_trans_1"/>
</dbReference>
<proteinExistence type="inferred from homology"/>
<comment type="similarity">
    <text evidence="9">Belongs to the glycosyltransferase group 1 family.</text>
</comment>
<dbReference type="Gene3D" id="3.40.50.2000">
    <property type="entry name" value="Glycogen Phosphorylase B"/>
    <property type="match status" value="1"/>
</dbReference>
<feature type="domain" description="Glycosyl transferase family 1" evidence="10">
    <location>
        <begin position="269"/>
        <end position="368"/>
    </location>
</feature>
<keyword evidence="6 9" id="KW-0808">Transferase</keyword>
<evidence type="ECO:0000256" key="9">
    <source>
        <dbReference type="RuleBase" id="RU365103"/>
    </source>
</evidence>
<evidence type="ECO:0000256" key="8">
    <source>
        <dbReference type="ARBA" id="ARBA00049183"/>
    </source>
</evidence>
<dbReference type="Gene3D" id="3.40.50.11720">
    <property type="entry name" value="3-Deoxy-D-manno-octulosonic-acid transferase, N-terminal domain"/>
    <property type="match status" value="1"/>
</dbReference>
<gene>
    <name evidence="12" type="ORF">SAMN06265339_1625</name>
</gene>
<evidence type="ECO:0000256" key="1">
    <source>
        <dbReference type="ARBA" id="ARBA00004196"/>
    </source>
</evidence>
<dbReference type="Pfam" id="PF00534">
    <property type="entry name" value="Glycos_transf_1"/>
    <property type="match status" value="1"/>
</dbReference>
<comment type="function">
    <text evidence="9">Involved in lipopolysaccharide (LPS) biosynthesis. Catalyzes the transfer of 3-deoxy-D-manno-octulosonate (Kdo) residue(s) from CMP-Kdo to lipid IV(A), the tetraacyldisaccharide-1,4'-bisphosphate precursor of lipid A.</text>
</comment>
<evidence type="ECO:0000256" key="3">
    <source>
        <dbReference type="ARBA" id="ARBA00012621"/>
    </source>
</evidence>
<dbReference type="InterPro" id="IPR039901">
    <property type="entry name" value="Kdotransferase"/>
</dbReference>
<dbReference type="GO" id="GO:0016740">
    <property type="term" value="F:transferase activity"/>
    <property type="evidence" value="ECO:0007669"/>
    <property type="project" value="UniProtKB-KW"/>
</dbReference>
<evidence type="ECO:0000256" key="7">
    <source>
        <dbReference type="ARBA" id="ARBA00031445"/>
    </source>
</evidence>
<dbReference type="PANTHER" id="PTHR42755:SF1">
    <property type="entry name" value="3-DEOXY-D-MANNO-OCTULOSONIC ACID TRANSFERASE, MITOCHONDRIAL-RELATED"/>
    <property type="match status" value="1"/>
</dbReference>
<dbReference type="PANTHER" id="PTHR42755">
    <property type="entry name" value="3-DEOXY-MANNO-OCTULOSONATE CYTIDYLYLTRANSFERASE"/>
    <property type="match status" value="1"/>
</dbReference>
<dbReference type="EC" id="2.4.99.12" evidence="3 9"/>
<evidence type="ECO:0000313" key="12">
    <source>
        <dbReference type="EMBL" id="SMP18740.1"/>
    </source>
</evidence>
<protein>
    <recommendedName>
        <fullName evidence="4 9">3-deoxy-D-manno-octulosonic acid transferase</fullName>
        <shortName evidence="9">Kdo transferase</shortName>
        <ecNumber evidence="3 9">2.4.99.12</ecNumber>
    </recommendedName>
    <alternativeName>
        <fullName evidence="7 9">Lipid IV(A) 3-deoxy-D-manno-octulosonic acid transferase</fullName>
    </alternativeName>
</protein>
<evidence type="ECO:0000259" key="11">
    <source>
        <dbReference type="Pfam" id="PF04413"/>
    </source>
</evidence>
<comment type="caution">
    <text evidence="12">The sequence shown here is derived from an EMBL/GenBank/DDBJ whole genome shotgun (WGS) entry which is preliminary data.</text>
</comment>
<keyword evidence="13" id="KW-1185">Reference proteome</keyword>
<name>A0ABY1NUK6_9BACT</name>
<keyword evidence="9" id="KW-1003">Cell membrane</keyword>
<comment type="pathway">
    <text evidence="2 9">Bacterial outer membrane biogenesis; LPS core biosynthesis.</text>
</comment>
<evidence type="ECO:0000256" key="2">
    <source>
        <dbReference type="ARBA" id="ARBA00004713"/>
    </source>
</evidence>
<dbReference type="InterPro" id="IPR007507">
    <property type="entry name" value="Glycos_transf_N"/>
</dbReference>
<reference evidence="12 13" key="1">
    <citation type="submission" date="2017-05" db="EMBL/GenBank/DDBJ databases">
        <authorList>
            <person name="Varghese N."/>
            <person name="Submissions S."/>
        </authorList>
    </citation>
    <scope>NUCLEOTIDE SEQUENCE [LARGE SCALE GENOMIC DNA]</scope>
    <source>
        <strain evidence="12 13">DSM 15522</strain>
    </source>
</reference>
<keyword evidence="5" id="KW-0472">Membrane</keyword>
<evidence type="ECO:0000256" key="4">
    <source>
        <dbReference type="ARBA" id="ARBA00019077"/>
    </source>
</evidence>
<dbReference type="SUPFAM" id="SSF53756">
    <property type="entry name" value="UDP-Glycosyltransferase/glycogen phosphorylase"/>
    <property type="match status" value="1"/>
</dbReference>
<organism evidence="12 13">
    <name type="scientific">Desulfurobacterium pacificum</name>
    <dbReference type="NCBI Taxonomy" id="240166"/>
    <lineage>
        <taxon>Bacteria</taxon>
        <taxon>Pseudomonadati</taxon>
        <taxon>Aquificota</taxon>
        <taxon>Aquificia</taxon>
        <taxon>Desulfurobacteriales</taxon>
        <taxon>Desulfurobacteriaceae</taxon>
        <taxon>Desulfurobacterium</taxon>
    </lineage>
</organism>
<dbReference type="Proteomes" id="UP001157911">
    <property type="component" value="Unassembled WGS sequence"/>
</dbReference>
<sequence length="390" mass="44256">MFWLYNLLILLSIPVFPLIKLKSKKRGNVSLKNRLSSFVPPKARGRILLHAASIGEINTCKPLIETLKDRIAITTFTDYGLSRARKLFPEVPSRVIPLDFYPLTKSFLKRGRFRKILIFETEIWLSLLRSAKELNIPVYFISGKISEKTFKRLQKFKPFIFPLLSNAVFLAKSETDAIKARQLGFKETRVVGNLKFAFTQPEKVPLTVKGNRKIILWGSTHEGEEELAVKTHYYLKSKGLNPLTIIAPRHINRKIPTPPSQTTFRSQTKVVEENVEFYVINTIGELSSLYAYCDVAVIGGSFVKGIGGHNPVEAAAWKKPVIVGKHVESFEDVVETLQIPKIEASQISETLKKLLSNEAERENLAEKIHKNYLKQKNVLEKILKAIGESD</sequence>